<sequence length="51" mass="6113">MQKMQKKKWVAVSIEYYQIIKIPCLPVFCVFFHHSSKGKYSFFSLLSRKLV</sequence>
<evidence type="ECO:0000313" key="1">
    <source>
        <dbReference type="EnsemblMetazoa" id="GMOY007715-PA"/>
    </source>
</evidence>
<dbReference type="EMBL" id="CCAG010010910">
    <property type="status" value="NOT_ANNOTATED_CDS"/>
    <property type="molecule type" value="Genomic_DNA"/>
</dbReference>
<keyword evidence="2" id="KW-1185">Reference proteome</keyword>
<organism evidence="1 2">
    <name type="scientific">Glossina morsitans morsitans</name>
    <name type="common">Savannah tsetse fly</name>
    <dbReference type="NCBI Taxonomy" id="37546"/>
    <lineage>
        <taxon>Eukaryota</taxon>
        <taxon>Metazoa</taxon>
        <taxon>Ecdysozoa</taxon>
        <taxon>Arthropoda</taxon>
        <taxon>Hexapoda</taxon>
        <taxon>Insecta</taxon>
        <taxon>Pterygota</taxon>
        <taxon>Neoptera</taxon>
        <taxon>Endopterygota</taxon>
        <taxon>Diptera</taxon>
        <taxon>Brachycera</taxon>
        <taxon>Muscomorpha</taxon>
        <taxon>Hippoboscoidea</taxon>
        <taxon>Glossinidae</taxon>
        <taxon>Glossina</taxon>
    </lineage>
</organism>
<protein>
    <submittedName>
        <fullName evidence="1">Uncharacterized protein</fullName>
    </submittedName>
</protein>
<dbReference type="EnsemblMetazoa" id="GMOY007715-RA">
    <property type="protein sequence ID" value="GMOY007715-PA"/>
    <property type="gene ID" value="GMOY007715"/>
</dbReference>
<dbReference type="VEuPathDB" id="VectorBase:GMOY007715"/>
<name>A0A1B0G313_GLOMM</name>
<proteinExistence type="predicted"/>
<dbReference type="Proteomes" id="UP000092444">
    <property type="component" value="Unassembled WGS sequence"/>
</dbReference>
<evidence type="ECO:0000313" key="2">
    <source>
        <dbReference type="Proteomes" id="UP000092444"/>
    </source>
</evidence>
<reference evidence="1" key="1">
    <citation type="submission" date="2020-05" db="UniProtKB">
        <authorList>
            <consortium name="EnsemblMetazoa"/>
        </authorList>
    </citation>
    <scope>IDENTIFICATION</scope>
    <source>
        <strain evidence="1">Yale</strain>
    </source>
</reference>
<accession>A0A1B0G313</accession>
<dbReference type="AlphaFoldDB" id="A0A1B0G313"/>